<dbReference type="Proteomes" id="UP000319663">
    <property type="component" value="Unassembled WGS sequence"/>
</dbReference>
<evidence type="ECO:0000313" key="3">
    <source>
        <dbReference type="Proteomes" id="UP000319663"/>
    </source>
</evidence>
<sequence>MLSICGLLLILIWAFSPVGGQSPLNILSTTTTLTASKQPLQYAYLTPGVAFSGTASSDTYGGFVESLYVTSLLAAPTTVQNSMDNFNNLRLPTLKGLRNQANSTGWVTIPQTRNVTYSSLIGVPITGINVLGNTSFLMDGSYYDLTFNGSSGGDLVLNGSGISVNITMNDVFTKFGVILSAAGRSAQMSFTWDQVNVQCQVVCTVIIPYGNQHSCTVKAMRQLNVTSPLVPDFMIASNIETRWNSLLSGQNFSLSEAFLRHPQAPLQANLSDPSTASPSVDDLTIRLSQLLNTYLYGGADPLAMLSGVPSPATVMNATGTCVSVHQRVYAVDSAWLGVFAVANTIFLLCGLTTAVLDSFRLNPDILGYVSSMLRWPSLSLDMPAVSSTLGGEEKTMLIKDTVVRLGDVQGDMPLGRLAIGTLDKVQRIRPGRSYE</sequence>
<name>A0A507QVJ5_MONPU</name>
<evidence type="ECO:0000256" key="1">
    <source>
        <dbReference type="SAM" id="SignalP"/>
    </source>
</evidence>
<keyword evidence="3" id="KW-1185">Reference proteome</keyword>
<reference evidence="2 3" key="1">
    <citation type="submission" date="2019-06" db="EMBL/GenBank/DDBJ databases">
        <title>Wine fermentation using esterase from Monascus purpureus.</title>
        <authorList>
            <person name="Geng C."/>
            <person name="Zhang Y."/>
        </authorList>
    </citation>
    <scope>NUCLEOTIDE SEQUENCE [LARGE SCALE GENOMIC DNA]</scope>
    <source>
        <strain evidence="2">HQ1</strain>
    </source>
</reference>
<feature type="chain" id="PRO_5021306973" description="Peptidase A1 domain-containing protein" evidence="1">
    <location>
        <begin position="21"/>
        <end position="435"/>
    </location>
</feature>
<feature type="signal peptide" evidence="1">
    <location>
        <begin position="1"/>
        <end position="20"/>
    </location>
</feature>
<dbReference type="EMBL" id="VIFY01000088">
    <property type="protein sequence ID" value="TQB71142.1"/>
    <property type="molecule type" value="Genomic_DNA"/>
</dbReference>
<dbReference type="AlphaFoldDB" id="A0A507QVJ5"/>
<organism evidence="2 3">
    <name type="scientific">Monascus purpureus</name>
    <name type="common">Red mold</name>
    <name type="synonym">Monascus anka</name>
    <dbReference type="NCBI Taxonomy" id="5098"/>
    <lineage>
        <taxon>Eukaryota</taxon>
        <taxon>Fungi</taxon>
        <taxon>Dikarya</taxon>
        <taxon>Ascomycota</taxon>
        <taxon>Pezizomycotina</taxon>
        <taxon>Eurotiomycetes</taxon>
        <taxon>Eurotiomycetidae</taxon>
        <taxon>Eurotiales</taxon>
        <taxon>Aspergillaceae</taxon>
        <taxon>Monascus</taxon>
    </lineage>
</organism>
<accession>A0A507QVJ5</accession>
<evidence type="ECO:0000313" key="2">
    <source>
        <dbReference type="EMBL" id="TQB71142.1"/>
    </source>
</evidence>
<proteinExistence type="predicted"/>
<gene>
    <name evidence="2" type="ORF">MPDQ_007798</name>
</gene>
<comment type="caution">
    <text evidence="2">The sequence shown here is derived from an EMBL/GenBank/DDBJ whole genome shotgun (WGS) entry which is preliminary data.</text>
</comment>
<evidence type="ECO:0008006" key="4">
    <source>
        <dbReference type="Google" id="ProtNLM"/>
    </source>
</evidence>
<keyword evidence="1" id="KW-0732">Signal</keyword>
<protein>
    <recommendedName>
        <fullName evidence="4">Peptidase A1 domain-containing protein</fullName>
    </recommendedName>
</protein>